<dbReference type="SUPFAM" id="SSF52317">
    <property type="entry name" value="Class I glutamine amidotransferase-like"/>
    <property type="match status" value="1"/>
</dbReference>
<reference evidence="5" key="1">
    <citation type="journal article" date="2019" name="Int. J. Syst. Evol. Microbiol.">
        <title>The Global Catalogue of Microorganisms (GCM) 10K type strain sequencing project: providing services to taxonomists for standard genome sequencing and annotation.</title>
        <authorList>
            <consortium name="The Broad Institute Genomics Platform"/>
            <consortium name="The Broad Institute Genome Sequencing Center for Infectious Disease"/>
            <person name="Wu L."/>
            <person name="Ma J."/>
        </authorList>
    </citation>
    <scope>NUCLEOTIDE SEQUENCE [LARGE SCALE GENOMIC DNA]</scope>
    <source>
        <strain evidence="5">KCTC 3950</strain>
    </source>
</reference>
<evidence type="ECO:0000256" key="2">
    <source>
        <dbReference type="SAM" id="SignalP"/>
    </source>
</evidence>
<dbReference type="InterPro" id="IPR029062">
    <property type="entry name" value="Class_I_gatase-like"/>
</dbReference>
<dbReference type="EMBL" id="JBHUME010000010">
    <property type="protein sequence ID" value="MFD2614107.1"/>
    <property type="molecule type" value="Genomic_DNA"/>
</dbReference>
<organism evidence="4 5">
    <name type="scientific">Paenibacillus gansuensis</name>
    <dbReference type="NCBI Taxonomy" id="306542"/>
    <lineage>
        <taxon>Bacteria</taxon>
        <taxon>Bacillati</taxon>
        <taxon>Bacillota</taxon>
        <taxon>Bacilli</taxon>
        <taxon>Bacillales</taxon>
        <taxon>Paenibacillaceae</taxon>
        <taxon>Paenibacillus</taxon>
    </lineage>
</organism>
<evidence type="ECO:0000313" key="4">
    <source>
        <dbReference type="EMBL" id="MFD2614107.1"/>
    </source>
</evidence>
<gene>
    <name evidence="4" type="ORF">ACFSUF_17000</name>
</gene>
<keyword evidence="2" id="KW-0732">Signal</keyword>
<evidence type="ECO:0000256" key="1">
    <source>
        <dbReference type="SAM" id="MobiDB-lite"/>
    </source>
</evidence>
<dbReference type="PROSITE" id="PS51272">
    <property type="entry name" value="SLH"/>
    <property type="match status" value="3"/>
</dbReference>
<feature type="domain" description="SLH" evidence="3">
    <location>
        <begin position="1159"/>
        <end position="1218"/>
    </location>
</feature>
<name>A0ABW5PIC7_9BACL</name>
<evidence type="ECO:0000313" key="5">
    <source>
        <dbReference type="Proteomes" id="UP001597541"/>
    </source>
</evidence>
<dbReference type="Proteomes" id="UP001597541">
    <property type="component" value="Unassembled WGS sequence"/>
</dbReference>
<protein>
    <submittedName>
        <fullName evidence="4">S-layer homology domain-containing protein</fullName>
    </submittedName>
</protein>
<feature type="signal peptide" evidence="2">
    <location>
        <begin position="1"/>
        <end position="34"/>
    </location>
</feature>
<evidence type="ECO:0000259" key="3">
    <source>
        <dbReference type="PROSITE" id="PS51272"/>
    </source>
</evidence>
<dbReference type="InterPro" id="IPR001119">
    <property type="entry name" value="SLH_dom"/>
</dbReference>
<dbReference type="PANTHER" id="PTHR36175">
    <property type="entry name" value="CYANOPHYCINASE"/>
    <property type="match status" value="1"/>
</dbReference>
<comment type="caution">
    <text evidence="4">The sequence shown here is derived from an EMBL/GenBank/DDBJ whole genome shotgun (WGS) entry which is preliminary data.</text>
</comment>
<dbReference type="RefSeq" id="WP_377604612.1">
    <property type="nucleotide sequence ID" value="NZ_JBHUME010000010.1"/>
</dbReference>
<feature type="compositionally biased region" description="Low complexity" evidence="1">
    <location>
        <begin position="869"/>
        <end position="884"/>
    </location>
</feature>
<feature type="region of interest" description="Disordered" evidence="1">
    <location>
        <begin position="861"/>
        <end position="907"/>
    </location>
</feature>
<proteinExistence type="predicted"/>
<dbReference type="Gene3D" id="3.40.50.880">
    <property type="match status" value="1"/>
</dbReference>
<feature type="chain" id="PRO_5047384300" evidence="2">
    <location>
        <begin position="35"/>
        <end position="1278"/>
    </location>
</feature>
<feature type="domain" description="SLH" evidence="3">
    <location>
        <begin position="1095"/>
        <end position="1158"/>
    </location>
</feature>
<accession>A0ABW5PIC7</accession>
<keyword evidence="5" id="KW-1185">Reference proteome</keyword>
<sequence>MQQAVKSRFKTTMAVLLTAVLLFSGMGSMTQAGATGGGTMQDAMEAVNNAEGAVGVFAVLNTLGLPGWDELSGTAQEEDVSYALLDWIDEYGAFTDAAEFEKVVKLGLAVGGANDKIYDKEPPAELVWLLGEFGIPDWDALDEQQQTATAHVLLLSGNSKSGLYSTVFRFLTVWEAALASVQSAAAQAPVVEDGAVNVPMQATGVPVPGQGEALRWASDNPRRAEADPVTGAVNPLRYGDVTISYVLYNTADKSIKNYGSKQIHISDPVAPEGTVYPPTEGYMEHFYIVFSEELEETVKDLTAPDDLFEKVEVIGTDGTPSDYPLAEGSVTWPRADIARITLPDLKLARGEKLKLTYAEAVRDFGGNRAVPTETAAASADTDGPVARVALPDTGVADHVYVHFSEAMSPETLAAVAGTELLASAELRAGSEVIPVTVSAEPGSVTWAVYGGEIPAAAVAIDPVTVPAGGVFKLQFTDRVKDYYRNAIQQGTVVPIGGAFDIENGPLHQVIRKAAGGRLPVIAHVMSSRSSLNAAEDEFYEDTKTAVSYEKEWIQQGFEPVFVPIHSDNYETASVDPEVIKAISGASAVFMAGGDQAKHARAFLTDEGADSPALAAIRNVFYGGGAIGGSSAGDHILSDIMLGGGDSYSDLKRNDMIRNSIAETWIGSKTDSESGLLQGFGFLPADVISDSHFDARGRLGRLLVSMRDSGKSWGIGVDENTGFSLSGNVGTVTGTGAVFVIDGTEAVYGPAGSETPFHAEGFTLHYLTEGDQFNLQTKSVITSKPAAAASSSVTPTSTDVFGEYETTGLLKSLADSTKSKAYGVSAESEPRFLLTFAKNAETRSYKSGGLYTITGVELAVGTGELPADPGPGTDPGTDPGTNPGTNPGGTTGSVPETKHNVTTTKDPVSGKTALTVDVNSDLLLKAIREAAASSTVKQAVVDSAAGAEAERIAWNVPSGVLTEAGKAGVYVVLKSAGADLFIPADSLGTLQNTPVSFVLETVDVPGVALRKPIAAYQLTVLTGGKELASFAKPIKIELKYKPSDSKEHSRIAALLKGGEGTLGVNSAGWTAVYSPAGEASWPVFLTKYGAAALMKYEGIFGDVADESWAAGDIMYLAAHGAAAGTGDGRFAPADPVTRAEFVTMLAKALNLVKPKQALAFGDAKPEAWYAEAVAAAVEANLVTGTGADQFAPQREITRQELAVLLTQALKHAGSNSKVSTTAAFNDAGDASGWAEEAIRQAAAAGLISGYPDGSFRPQAPAARAEAASLVKRLLDILNG</sequence>
<feature type="domain" description="SLH" evidence="3">
    <location>
        <begin position="1220"/>
        <end position="1278"/>
    </location>
</feature>
<dbReference type="PANTHER" id="PTHR36175:SF1">
    <property type="entry name" value="CYANOPHYCINASE"/>
    <property type="match status" value="1"/>
</dbReference>
<dbReference type="Pfam" id="PF00395">
    <property type="entry name" value="SLH"/>
    <property type="match status" value="3"/>
</dbReference>